<evidence type="ECO:0000313" key="3">
    <source>
        <dbReference type="Proteomes" id="UP000653076"/>
    </source>
</evidence>
<dbReference type="Proteomes" id="UP000653076">
    <property type="component" value="Unassembled WGS sequence"/>
</dbReference>
<gene>
    <name evidence="2" type="ORF">Vqi01_55720</name>
</gene>
<evidence type="ECO:0000313" key="2">
    <source>
        <dbReference type="EMBL" id="GIJ30410.1"/>
    </source>
</evidence>
<proteinExistence type="predicted"/>
<protein>
    <submittedName>
        <fullName evidence="2">Uncharacterized protein</fullName>
    </submittedName>
</protein>
<reference evidence="2 3" key="1">
    <citation type="submission" date="2021-01" db="EMBL/GenBank/DDBJ databases">
        <title>Whole genome shotgun sequence of Verrucosispora qiuiae NBRC 106684.</title>
        <authorList>
            <person name="Komaki H."/>
            <person name="Tamura T."/>
        </authorList>
    </citation>
    <scope>NUCLEOTIDE SEQUENCE [LARGE SCALE GENOMIC DNA]</scope>
    <source>
        <strain evidence="2 3">NBRC 106684</strain>
    </source>
</reference>
<keyword evidence="1" id="KW-0472">Membrane</keyword>
<dbReference type="EMBL" id="BOPC01000110">
    <property type="protein sequence ID" value="GIJ30410.1"/>
    <property type="molecule type" value="Genomic_DNA"/>
</dbReference>
<keyword evidence="1" id="KW-0812">Transmembrane</keyword>
<comment type="caution">
    <text evidence="2">The sequence shown here is derived from an EMBL/GenBank/DDBJ whole genome shotgun (WGS) entry which is preliminary data.</text>
</comment>
<accession>A0ABQ4JJ79</accession>
<sequence>MARQDRPGVPLLVSVVVSVVVNALRVGWRPVSALSLFALDLGGLIKLLLPLVLLVAKPLDGVSEEGVCLCLI</sequence>
<keyword evidence="1" id="KW-1133">Transmembrane helix</keyword>
<evidence type="ECO:0000256" key="1">
    <source>
        <dbReference type="SAM" id="Phobius"/>
    </source>
</evidence>
<name>A0ABQ4JJ79_9ACTN</name>
<keyword evidence="3" id="KW-1185">Reference proteome</keyword>
<feature type="transmembrane region" description="Helical" evidence="1">
    <location>
        <begin position="33"/>
        <end position="56"/>
    </location>
</feature>
<organism evidence="2 3">
    <name type="scientific">Micromonospora qiuiae</name>
    <dbReference type="NCBI Taxonomy" id="502268"/>
    <lineage>
        <taxon>Bacteria</taxon>
        <taxon>Bacillati</taxon>
        <taxon>Actinomycetota</taxon>
        <taxon>Actinomycetes</taxon>
        <taxon>Micromonosporales</taxon>
        <taxon>Micromonosporaceae</taxon>
        <taxon>Micromonospora</taxon>
    </lineage>
</organism>